<proteinExistence type="predicted"/>
<dbReference type="KEGG" id="cre:CHLRE_07g341900v5"/>
<feature type="region of interest" description="Disordered" evidence="1">
    <location>
        <begin position="1361"/>
        <end position="1382"/>
    </location>
</feature>
<feature type="compositionally biased region" description="Basic and acidic residues" evidence="1">
    <location>
        <begin position="748"/>
        <end position="760"/>
    </location>
</feature>
<evidence type="ECO:0000313" key="2">
    <source>
        <dbReference type="EMBL" id="PNW81082.1"/>
    </source>
</evidence>
<feature type="region of interest" description="Disordered" evidence="1">
    <location>
        <begin position="353"/>
        <end position="374"/>
    </location>
</feature>
<dbReference type="OrthoDB" id="10693193at2759"/>
<evidence type="ECO:0000313" key="3">
    <source>
        <dbReference type="Proteomes" id="UP000006906"/>
    </source>
</evidence>
<feature type="region of interest" description="Disordered" evidence="1">
    <location>
        <begin position="628"/>
        <end position="653"/>
    </location>
</feature>
<protein>
    <submittedName>
        <fullName evidence="2">Uncharacterized protein</fullName>
    </submittedName>
</protein>
<feature type="compositionally biased region" description="Low complexity" evidence="1">
    <location>
        <begin position="166"/>
        <end position="192"/>
    </location>
</feature>
<dbReference type="InParanoid" id="A0A2K3DKL8"/>
<feature type="compositionally biased region" description="Gly residues" evidence="1">
    <location>
        <begin position="630"/>
        <end position="642"/>
    </location>
</feature>
<sequence length="1537" mass="153896">MLRRGAGPDADGGLPAQAPQLLFGGDAKQPPCSGQLVALQQRRVAFEAAGLTPAEVASCSSRRHAQCQQSQLNALRASARAGVSGYRPHLRAAATSALTAASAAIAQFQRRAAAEAAELAEFEATDAASTSNTAATAAGANGTATTNAASTLDPASDSGFSTQGYSSSATTATASTNTSATTSTSTSASANTFQSTRKAGGAAGVKAGLVTSQALKRAGRPLEALERVLAELREVQSDLEVISRDCDAASKSADDSESQIRQVFAGLAGTLQQQQRQKQKQQQEEDRAQARQVLQVEHARRQAMIRQLEAAIAMRSAVALSIKSLLEEVADLVSILDPFRVAAQLSKLAAAAAGAGSGGGGGGGGGGDVTSAADEPWPGPDSWVGDGDGCHITTSSSNPFSTGSDASVTAIRLQRRRALVLIRALRAQWRDWWEARLSLGPACRDDALLQASVLAAAVVAAGPAGALVAAGAAGAAGAHAAGHWARRLDPLEQRCLVCLLSDLQEPAQLQSVLAAQHRLRQAAAAAAAAAAATAIAASTSAAAAAATAPCSAGGTAAARQVVGRMLGDPALVALARLVAGIRLPARRTPHPPPAVLAGLKAAFAARAAAAETRAAAGAAAAETRAAANGKAGGDGAGDGGAAGDDDAGEGEERQPLPADLAADMTRLLLGVHWAAAQAALGTYCDAVTAAGAGGGLPAGGPAAQAAAAAGEEGQQAEAEADGAVAVVMGGAAAPEAESGAGGAGGGAKDGEGEGKGKREGAGAGAGVGEGGGGQEGLVAAVWVAYDAAVTREAAAWKASSAAAQQQLLQRVEVLEATARQQRQAAAAAVAGVTAPSAAAAGAAVAADAVGAVLSKTSACLSELEARAKRLGLLASQATARALALLPRMMRAYCGVGSSSSSSSSRSSSSSSSSGGDVGSTRRSAGSSRWAAGSGGSGAGAGEVSHQQEQQERDAPVDRLCESGAPAAALVLRSCEWPGRRSRETLARALLQADTAQVPTPAFLVEGGEALRQLAAHWVVLDALGTYRRDFISQLLTEGPLHSGSSSSSSSGVGVGGGGADAAVRVGAEYMPAATLACVSHMGLQMMTVSRSGAPGGAASTAATAAAATTGKRCFEARLVPLAASPRSGGSSSRPAPEVRTAATADATAAPVGIDHVWAHLQLQRTGVVVRPARGVPSRDYTAVVLEKLLEKRGVVVALMSDRRGGDDGSGTDSDDGRDVDWLTYGFQVLTQVRSQMRRRGRDCLLAAPGFIDPATAALRLTILPRLRRANQDAMRRLAAAAAADVAPAGGGGAAGAAAAVDAAAAAVVLEGWAAQIQAATAQGLHEMLGLVGSVTEEVSQAAHARVRLDALEASQRRWRQAAQEAEREERRGSRKAKATGKAASAAVASVEVACGFMERDMRQTAAELDEFLPGLCGRQKPERQLWRRVSGAGGGTSGSGSSPSTARAADGVGGGSGGRRVPAGGARERQSDSGDGSDSDNDKEEEDEVEGLPAAGRAGRRPRWSKLVVLLVECDPADPRVLLPPLPPQPQPATGSG</sequence>
<dbReference type="Gramene" id="PNW81082">
    <property type="protein sequence ID" value="PNW81082"/>
    <property type="gene ID" value="CHLRE_07g341900v5"/>
</dbReference>
<feature type="compositionally biased region" description="Low complexity" evidence="1">
    <location>
        <begin position="1439"/>
        <end position="1450"/>
    </location>
</feature>
<feature type="region of interest" description="Disordered" evidence="1">
    <location>
        <begin position="1517"/>
        <end position="1537"/>
    </location>
</feature>
<feature type="compositionally biased region" description="Acidic residues" evidence="1">
    <location>
        <begin position="1475"/>
        <end position="1490"/>
    </location>
</feature>
<evidence type="ECO:0000256" key="1">
    <source>
        <dbReference type="SAM" id="MobiDB-lite"/>
    </source>
</evidence>
<dbReference type="Proteomes" id="UP000006906">
    <property type="component" value="Chromosome 7"/>
</dbReference>
<organism evidence="2 3">
    <name type="scientific">Chlamydomonas reinhardtii</name>
    <name type="common">Chlamydomonas smithii</name>
    <dbReference type="NCBI Taxonomy" id="3055"/>
    <lineage>
        <taxon>Eukaryota</taxon>
        <taxon>Viridiplantae</taxon>
        <taxon>Chlorophyta</taxon>
        <taxon>core chlorophytes</taxon>
        <taxon>Chlorophyceae</taxon>
        <taxon>CS clade</taxon>
        <taxon>Chlamydomonadales</taxon>
        <taxon>Chlamydomonadaceae</taxon>
        <taxon>Chlamydomonas</taxon>
    </lineage>
</organism>
<feature type="region of interest" description="Disordered" evidence="1">
    <location>
        <begin position="896"/>
        <end position="956"/>
    </location>
</feature>
<feature type="compositionally biased region" description="Low complexity" evidence="1">
    <location>
        <begin position="896"/>
        <end position="931"/>
    </location>
</feature>
<feature type="compositionally biased region" description="Low complexity" evidence="1">
    <location>
        <begin position="1"/>
        <end position="15"/>
    </location>
</feature>
<feature type="compositionally biased region" description="Gly residues" evidence="1">
    <location>
        <begin position="355"/>
        <end position="368"/>
    </location>
</feature>
<keyword evidence="3" id="KW-1185">Reference proteome</keyword>
<dbReference type="RefSeq" id="XP_042922937.1">
    <property type="nucleotide sequence ID" value="XM_043064369.1"/>
</dbReference>
<name>A0A2K3DKL8_CHLRE</name>
<reference evidence="2 3" key="1">
    <citation type="journal article" date="2007" name="Science">
        <title>The Chlamydomonas genome reveals the evolution of key animal and plant functions.</title>
        <authorList>
            <person name="Merchant S.S."/>
            <person name="Prochnik S.E."/>
            <person name="Vallon O."/>
            <person name="Harris E.H."/>
            <person name="Karpowicz S.J."/>
            <person name="Witman G.B."/>
            <person name="Terry A."/>
            <person name="Salamov A."/>
            <person name="Fritz-Laylin L.K."/>
            <person name="Marechal-Drouard L."/>
            <person name="Marshall W.F."/>
            <person name="Qu L.H."/>
            <person name="Nelson D.R."/>
            <person name="Sanderfoot A.A."/>
            <person name="Spalding M.H."/>
            <person name="Kapitonov V.V."/>
            <person name="Ren Q."/>
            <person name="Ferris P."/>
            <person name="Lindquist E."/>
            <person name="Shapiro H."/>
            <person name="Lucas S.M."/>
            <person name="Grimwood J."/>
            <person name="Schmutz J."/>
            <person name="Cardol P."/>
            <person name="Cerutti H."/>
            <person name="Chanfreau G."/>
            <person name="Chen C.L."/>
            <person name="Cognat V."/>
            <person name="Croft M.T."/>
            <person name="Dent R."/>
            <person name="Dutcher S."/>
            <person name="Fernandez E."/>
            <person name="Fukuzawa H."/>
            <person name="Gonzalez-Ballester D."/>
            <person name="Gonzalez-Halphen D."/>
            <person name="Hallmann A."/>
            <person name="Hanikenne M."/>
            <person name="Hippler M."/>
            <person name="Inwood W."/>
            <person name="Jabbari K."/>
            <person name="Kalanon M."/>
            <person name="Kuras R."/>
            <person name="Lefebvre P.A."/>
            <person name="Lemaire S.D."/>
            <person name="Lobanov A.V."/>
            <person name="Lohr M."/>
            <person name="Manuell A."/>
            <person name="Meier I."/>
            <person name="Mets L."/>
            <person name="Mittag M."/>
            <person name="Mittelmeier T."/>
            <person name="Moroney J.V."/>
            <person name="Moseley J."/>
            <person name="Napoli C."/>
            <person name="Nedelcu A.M."/>
            <person name="Niyogi K."/>
            <person name="Novoselov S.V."/>
            <person name="Paulsen I.T."/>
            <person name="Pazour G."/>
            <person name="Purton S."/>
            <person name="Ral J.P."/>
            <person name="Riano-Pachon D.M."/>
            <person name="Riekhof W."/>
            <person name="Rymarquis L."/>
            <person name="Schroda M."/>
            <person name="Stern D."/>
            <person name="Umen J."/>
            <person name="Willows R."/>
            <person name="Wilson N."/>
            <person name="Zimmer S.L."/>
            <person name="Allmer J."/>
            <person name="Balk J."/>
            <person name="Bisova K."/>
            <person name="Chen C.J."/>
            <person name="Elias M."/>
            <person name="Gendler K."/>
            <person name="Hauser C."/>
            <person name="Lamb M.R."/>
            <person name="Ledford H."/>
            <person name="Long J.C."/>
            <person name="Minagawa J."/>
            <person name="Page M.D."/>
            <person name="Pan J."/>
            <person name="Pootakham W."/>
            <person name="Roje S."/>
            <person name="Rose A."/>
            <person name="Stahlberg E."/>
            <person name="Terauchi A.M."/>
            <person name="Yang P."/>
            <person name="Ball S."/>
            <person name="Bowler C."/>
            <person name="Dieckmann C.L."/>
            <person name="Gladyshev V.N."/>
            <person name="Green P."/>
            <person name="Jorgensen R."/>
            <person name="Mayfield S."/>
            <person name="Mueller-Roeber B."/>
            <person name="Rajamani S."/>
            <person name="Sayre R.T."/>
            <person name="Brokstein P."/>
            <person name="Dubchak I."/>
            <person name="Goodstein D."/>
            <person name="Hornick L."/>
            <person name="Huang Y.W."/>
            <person name="Jhaveri J."/>
            <person name="Luo Y."/>
            <person name="Martinez D."/>
            <person name="Ngau W.C."/>
            <person name="Otillar B."/>
            <person name="Poliakov A."/>
            <person name="Porter A."/>
            <person name="Szajkowski L."/>
            <person name="Werner G."/>
            <person name="Zhou K."/>
            <person name="Grigoriev I.V."/>
            <person name="Rokhsar D.S."/>
            <person name="Grossman A.R."/>
        </authorList>
    </citation>
    <scope>NUCLEOTIDE SEQUENCE [LARGE SCALE GENOMIC DNA]</scope>
    <source>
        <strain evidence="3">CC-503</strain>
    </source>
</reference>
<feature type="compositionally biased region" description="Pro residues" evidence="1">
    <location>
        <begin position="1522"/>
        <end position="1531"/>
    </location>
</feature>
<feature type="region of interest" description="Disordered" evidence="1">
    <location>
        <begin position="735"/>
        <end position="770"/>
    </location>
</feature>
<feature type="compositionally biased region" description="Gly residues" evidence="1">
    <location>
        <begin position="761"/>
        <end position="770"/>
    </location>
</feature>
<feature type="region of interest" description="Disordered" evidence="1">
    <location>
        <begin position="148"/>
        <end position="192"/>
    </location>
</feature>
<accession>A0A2K3DKL8</accession>
<dbReference type="GeneID" id="66054124"/>
<feature type="region of interest" description="Disordered" evidence="1">
    <location>
        <begin position="1"/>
        <end position="25"/>
    </location>
</feature>
<gene>
    <name evidence="2" type="ORF">CHLRE_07g341900v5</name>
</gene>
<dbReference type="EMBL" id="CM008968">
    <property type="protein sequence ID" value="PNW81082.1"/>
    <property type="molecule type" value="Genomic_DNA"/>
</dbReference>
<feature type="region of interest" description="Disordered" evidence="1">
    <location>
        <begin position="1429"/>
        <end position="1502"/>
    </location>
</feature>